<gene>
    <name evidence="1" type="ORF">LCGC14_2609310</name>
</gene>
<accession>A0A0F9A6D8</accession>
<name>A0A0F9A6D8_9ZZZZ</name>
<organism evidence="1">
    <name type="scientific">marine sediment metagenome</name>
    <dbReference type="NCBI Taxonomy" id="412755"/>
    <lineage>
        <taxon>unclassified sequences</taxon>
        <taxon>metagenomes</taxon>
        <taxon>ecological metagenomes</taxon>
    </lineage>
</organism>
<comment type="caution">
    <text evidence="1">The sequence shown here is derived from an EMBL/GenBank/DDBJ whole genome shotgun (WGS) entry which is preliminary data.</text>
</comment>
<dbReference type="AlphaFoldDB" id="A0A0F9A6D8"/>
<proteinExistence type="predicted"/>
<sequence length="53" mass="6083">MKIKQETKETFIPNKFFFSIPLKEAIGGKLVVIAKNIEEAQELINFALKFRGN</sequence>
<dbReference type="EMBL" id="LAZR01044253">
    <property type="protein sequence ID" value="KKL05114.1"/>
    <property type="molecule type" value="Genomic_DNA"/>
</dbReference>
<evidence type="ECO:0000313" key="1">
    <source>
        <dbReference type="EMBL" id="KKL05114.1"/>
    </source>
</evidence>
<reference evidence="1" key="1">
    <citation type="journal article" date="2015" name="Nature">
        <title>Complex archaea that bridge the gap between prokaryotes and eukaryotes.</title>
        <authorList>
            <person name="Spang A."/>
            <person name="Saw J.H."/>
            <person name="Jorgensen S.L."/>
            <person name="Zaremba-Niedzwiedzka K."/>
            <person name="Martijn J."/>
            <person name="Lind A.E."/>
            <person name="van Eijk R."/>
            <person name="Schleper C."/>
            <person name="Guy L."/>
            <person name="Ettema T.J."/>
        </authorList>
    </citation>
    <scope>NUCLEOTIDE SEQUENCE</scope>
</reference>
<protein>
    <submittedName>
        <fullName evidence="1">Uncharacterized protein</fullName>
    </submittedName>
</protein>